<evidence type="ECO:0000313" key="4">
    <source>
        <dbReference type="Proteomes" id="UP000597989"/>
    </source>
</evidence>
<organism evidence="3 4">
    <name type="scientific">Saccharopolyspora thermophila</name>
    <dbReference type="NCBI Taxonomy" id="89367"/>
    <lineage>
        <taxon>Bacteria</taxon>
        <taxon>Bacillati</taxon>
        <taxon>Actinomycetota</taxon>
        <taxon>Actinomycetes</taxon>
        <taxon>Pseudonocardiales</taxon>
        <taxon>Pseudonocardiaceae</taxon>
        <taxon>Saccharopolyspora</taxon>
    </lineage>
</organism>
<feature type="transmembrane region" description="Helical" evidence="1">
    <location>
        <begin position="139"/>
        <end position="156"/>
    </location>
</feature>
<gene>
    <name evidence="2" type="ORF">GCM10009545_26320</name>
    <name evidence="3" type="ORF">GCM10011581_38600</name>
</gene>
<evidence type="ECO:0000313" key="3">
    <source>
        <dbReference type="EMBL" id="GGI97729.1"/>
    </source>
</evidence>
<keyword evidence="1" id="KW-1133">Transmembrane helix</keyword>
<keyword evidence="1" id="KW-0472">Membrane</keyword>
<dbReference type="Proteomes" id="UP001500220">
    <property type="component" value="Unassembled WGS sequence"/>
</dbReference>
<evidence type="ECO:0000313" key="2">
    <source>
        <dbReference type="EMBL" id="GAA0522877.1"/>
    </source>
</evidence>
<protein>
    <submittedName>
        <fullName evidence="3">Uncharacterized protein</fullName>
    </submittedName>
</protein>
<reference evidence="3" key="3">
    <citation type="submission" date="2020-09" db="EMBL/GenBank/DDBJ databases">
        <authorList>
            <person name="Sun Q."/>
            <person name="Zhou Y."/>
        </authorList>
    </citation>
    <scope>NUCLEOTIDE SEQUENCE</scope>
    <source>
        <strain evidence="3">CGMCC 4.7206</strain>
    </source>
</reference>
<accession>A0A917NG46</accession>
<proteinExistence type="predicted"/>
<dbReference type="EMBL" id="BAAAHC010000009">
    <property type="protein sequence ID" value="GAA0522877.1"/>
    <property type="molecule type" value="Genomic_DNA"/>
</dbReference>
<dbReference type="Proteomes" id="UP000597989">
    <property type="component" value="Unassembled WGS sequence"/>
</dbReference>
<name>A0A917NG46_9PSEU</name>
<dbReference type="AlphaFoldDB" id="A0A917NG46"/>
<comment type="caution">
    <text evidence="3">The sequence shown here is derived from an EMBL/GenBank/DDBJ whole genome shotgun (WGS) entry which is preliminary data.</text>
</comment>
<keyword evidence="1" id="KW-0812">Transmembrane</keyword>
<feature type="transmembrane region" description="Helical" evidence="1">
    <location>
        <begin position="31"/>
        <end position="57"/>
    </location>
</feature>
<evidence type="ECO:0000313" key="5">
    <source>
        <dbReference type="Proteomes" id="UP001500220"/>
    </source>
</evidence>
<dbReference type="EMBL" id="BMMT01000015">
    <property type="protein sequence ID" value="GGI97729.1"/>
    <property type="molecule type" value="Genomic_DNA"/>
</dbReference>
<reference evidence="2 5" key="2">
    <citation type="journal article" date="2019" name="Int. J. Syst. Evol. Microbiol.">
        <title>The Global Catalogue of Microorganisms (GCM) 10K type strain sequencing project: providing services to taxonomists for standard genome sequencing and annotation.</title>
        <authorList>
            <consortium name="The Broad Institute Genomics Platform"/>
            <consortium name="The Broad Institute Genome Sequencing Center for Infectious Disease"/>
            <person name="Wu L."/>
            <person name="Ma J."/>
        </authorList>
    </citation>
    <scope>NUCLEOTIDE SEQUENCE [LARGE SCALE GENOMIC DNA]</scope>
    <source>
        <strain evidence="2 5">JCM 10664</strain>
    </source>
</reference>
<evidence type="ECO:0000256" key="1">
    <source>
        <dbReference type="SAM" id="Phobius"/>
    </source>
</evidence>
<keyword evidence="5" id="KW-1185">Reference proteome</keyword>
<reference evidence="2" key="4">
    <citation type="submission" date="2023-12" db="EMBL/GenBank/DDBJ databases">
        <authorList>
            <person name="Sun Q."/>
            <person name="Inoue M."/>
        </authorList>
    </citation>
    <scope>NUCLEOTIDE SEQUENCE</scope>
    <source>
        <strain evidence="2">JCM 10664</strain>
    </source>
</reference>
<sequence>MMACSGQSRTGPGRRAAILCGMNPLRQPRPWVRLASVAALGFALWLLLVPRIALYFVDDGGEPYSVRVKYAWGRGTSDQLMILPADLFGEEDPAVGDGGVDGVVTSVRLNCGLVFTSGDNEADSPHGEAVCSAVETPRLIGGIGLGVLGIAGFVLAGRLRSTRDDEELV</sequence>
<reference evidence="3 4" key="1">
    <citation type="journal article" date="2014" name="Int. J. Syst. Evol. Microbiol.">
        <title>Complete genome sequence of Corynebacterium casei LMG S-19264T (=DSM 44701T), isolated from a smear-ripened cheese.</title>
        <authorList>
            <consortium name="US DOE Joint Genome Institute (JGI-PGF)"/>
            <person name="Walter F."/>
            <person name="Albersmeier A."/>
            <person name="Kalinowski J."/>
            <person name="Ruckert C."/>
        </authorList>
    </citation>
    <scope>NUCLEOTIDE SEQUENCE [LARGE SCALE GENOMIC DNA]</scope>
    <source>
        <strain evidence="3 4">CGMCC 4.7206</strain>
    </source>
</reference>